<comment type="caution">
    <text evidence="2">The sequence shown here is derived from an EMBL/GenBank/DDBJ whole genome shotgun (WGS) entry which is preliminary data.</text>
</comment>
<name>A0ABR4EBW0_9PEZI</name>
<gene>
    <name evidence="2" type="ORF">FJTKL_13053</name>
</gene>
<protein>
    <recommendedName>
        <fullName evidence="4">F-box domain-containing protein</fullName>
    </recommendedName>
</protein>
<feature type="region of interest" description="Disordered" evidence="1">
    <location>
        <begin position="105"/>
        <end position="134"/>
    </location>
</feature>
<evidence type="ECO:0000313" key="3">
    <source>
        <dbReference type="Proteomes" id="UP001600888"/>
    </source>
</evidence>
<sequence length="498" mass="54732">MTQTQPQAITTLETVPDEVLHEIFLHVATRYSRYDEHSFLLCGPHPLLPVVQVNRRFNTVASPLLVRDWHLRPADESGAKFVLHLLKHPELGSLVKSLALDERLLGSPGPDGRTRQEDNSRSPRAPGDRWPQTSCSTVELEQLAQSAEENYPTLASQVHDGEENSWAGQIRQRCPRAIAALALAWATGLQELNLMVDEWTPGEPGLWMMRLVRMAVGLLSQPGVEGRGLPPPDVFTKLRCVSLGLYGPNGLMSGSDAAVFFRLPSLRVFKALAMHVAGLTLDEADPLGSRTALQPPADHLFPNGTSSVEELHLYRSFITDNGLRVLTRSCRRLRVLTLEPTWNDFLVNFELSFESIAAAIRLHSSSLEKILIANPYPDGFVDVDPGSLGDCLLSCVKLESLVINLVMLYGREYYDNNSPTPPLSELLPPGLTDLGLSILPSLAGGQATKDNIVGLLRHCGPKGRFSRLNKIDLIGSSTESMKDQEIIALAKKNGVELT</sequence>
<proteinExistence type="predicted"/>
<evidence type="ECO:0000313" key="2">
    <source>
        <dbReference type="EMBL" id="KAL2279900.1"/>
    </source>
</evidence>
<evidence type="ECO:0008006" key="4">
    <source>
        <dbReference type="Google" id="ProtNLM"/>
    </source>
</evidence>
<feature type="compositionally biased region" description="Basic and acidic residues" evidence="1">
    <location>
        <begin position="112"/>
        <end position="121"/>
    </location>
</feature>
<keyword evidence="3" id="KW-1185">Reference proteome</keyword>
<dbReference type="EMBL" id="JBAWTH010000071">
    <property type="protein sequence ID" value="KAL2279900.1"/>
    <property type="molecule type" value="Genomic_DNA"/>
</dbReference>
<reference evidence="2 3" key="1">
    <citation type="submission" date="2024-03" db="EMBL/GenBank/DDBJ databases">
        <title>A high-quality draft genome sequence of Diaporthe vaccinii, a causative agent of upright dieback and viscid rot disease in cranberry plants.</title>
        <authorList>
            <person name="Sarrasin M."/>
            <person name="Lang B.F."/>
            <person name="Burger G."/>
        </authorList>
    </citation>
    <scope>NUCLEOTIDE SEQUENCE [LARGE SCALE GENOMIC DNA]</scope>
    <source>
        <strain evidence="2 3">IS7</strain>
    </source>
</reference>
<dbReference type="Gene3D" id="3.80.10.10">
    <property type="entry name" value="Ribonuclease Inhibitor"/>
    <property type="match status" value="1"/>
</dbReference>
<accession>A0ABR4EBW0</accession>
<evidence type="ECO:0000256" key="1">
    <source>
        <dbReference type="SAM" id="MobiDB-lite"/>
    </source>
</evidence>
<dbReference type="Proteomes" id="UP001600888">
    <property type="component" value="Unassembled WGS sequence"/>
</dbReference>
<dbReference type="InterPro" id="IPR032675">
    <property type="entry name" value="LRR_dom_sf"/>
</dbReference>
<organism evidence="2 3">
    <name type="scientific">Diaporthe vaccinii</name>
    <dbReference type="NCBI Taxonomy" id="105482"/>
    <lineage>
        <taxon>Eukaryota</taxon>
        <taxon>Fungi</taxon>
        <taxon>Dikarya</taxon>
        <taxon>Ascomycota</taxon>
        <taxon>Pezizomycotina</taxon>
        <taxon>Sordariomycetes</taxon>
        <taxon>Sordariomycetidae</taxon>
        <taxon>Diaporthales</taxon>
        <taxon>Diaporthaceae</taxon>
        <taxon>Diaporthe</taxon>
        <taxon>Diaporthe eres species complex</taxon>
    </lineage>
</organism>